<dbReference type="NCBIfam" id="TIGR01182">
    <property type="entry name" value="eda"/>
    <property type="match status" value="1"/>
</dbReference>
<keyword evidence="5" id="KW-0119">Carbohydrate metabolism</keyword>
<accession>A0AA37VDI8</accession>
<evidence type="ECO:0000256" key="2">
    <source>
        <dbReference type="ARBA" id="ARBA00006906"/>
    </source>
</evidence>
<dbReference type="PANTHER" id="PTHR30246:SF1">
    <property type="entry name" value="2-DEHYDRO-3-DEOXY-6-PHOSPHOGALACTONATE ALDOLASE-RELATED"/>
    <property type="match status" value="1"/>
</dbReference>
<dbReference type="RefSeq" id="WP_284348190.1">
    <property type="nucleotide sequence ID" value="NZ_BRXS01000001.1"/>
</dbReference>
<dbReference type="SUPFAM" id="SSF51569">
    <property type="entry name" value="Aldolase"/>
    <property type="match status" value="1"/>
</dbReference>
<evidence type="ECO:0000313" key="7">
    <source>
        <dbReference type="Proteomes" id="UP001161325"/>
    </source>
</evidence>
<name>A0AA37VDI8_9BACT</name>
<comment type="subunit">
    <text evidence="3">Homotrimer.</text>
</comment>
<dbReference type="EMBL" id="BRXS01000001">
    <property type="protein sequence ID" value="GLC23744.1"/>
    <property type="molecule type" value="Genomic_DNA"/>
</dbReference>
<comment type="similarity">
    <text evidence="2">Belongs to the KHG/KDPG aldolase family.</text>
</comment>
<gene>
    <name evidence="6" type="ORF">rosag_02570</name>
</gene>
<reference evidence="6" key="1">
    <citation type="submission" date="2022-08" db="EMBL/GenBank/DDBJ databases">
        <title>Draft genome sequencing of Roseisolibacter agri AW1220.</title>
        <authorList>
            <person name="Tobiishi Y."/>
            <person name="Tonouchi A."/>
        </authorList>
    </citation>
    <scope>NUCLEOTIDE SEQUENCE</scope>
    <source>
        <strain evidence="6">AW1220</strain>
    </source>
</reference>
<keyword evidence="4" id="KW-0456">Lyase</keyword>
<comment type="pathway">
    <text evidence="1">Carbohydrate acid metabolism.</text>
</comment>
<dbReference type="Gene3D" id="3.20.20.70">
    <property type="entry name" value="Aldolase class I"/>
    <property type="match status" value="1"/>
</dbReference>
<keyword evidence="7" id="KW-1185">Reference proteome</keyword>
<dbReference type="GO" id="GO:0016829">
    <property type="term" value="F:lyase activity"/>
    <property type="evidence" value="ECO:0007669"/>
    <property type="project" value="UniProtKB-KW"/>
</dbReference>
<evidence type="ECO:0000313" key="6">
    <source>
        <dbReference type="EMBL" id="GLC23744.1"/>
    </source>
</evidence>
<proteinExistence type="inferred from homology"/>
<evidence type="ECO:0000256" key="4">
    <source>
        <dbReference type="ARBA" id="ARBA00023239"/>
    </source>
</evidence>
<dbReference type="CDD" id="cd00452">
    <property type="entry name" value="KDPG_aldolase"/>
    <property type="match status" value="1"/>
</dbReference>
<evidence type="ECO:0000256" key="1">
    <source>
        <dbReference type="ARBA" id="ARBA00004761"/>
    </source>
</evidence>
<dbReference type="AlphaFoldDB" id="A0AA37VDI8"/>
<evidence type="ECO:0000256" key="5">
    <source>
        <dbReference type="ARBA" id="ARBA00023277"/>
    </source>
</evidence>
<organism evidence="6 7">
    <name type="scientific">Roseisolibacter agri</name>
    <dbReference type="NCBI Taxonomy" id="2014610"/>
    <lineage>
        <taxon>Bacteria</taxon>
        <taxon>Pseudomonadati</taxon>
        <taxon>Gemmatimonadota</taxon>
        <taxon>Gemmatimonadia</taxon>
        <taxon>Gemmatimonadales</taxon>
        <taxon>Gemmatimonadaceae</taxon>
        <taxon>Roseisolibacter</taxon>
    </lineage>
</organism>
<dbReference type="Proteomes" id="UP001161325">
    <property type="component" value="Unassembled WGS sequence"/>
</dbReference>
<evidence type="ECO:0000256" key="3">
    <source>
        <dbReference type="ARBA" id="ARBA00011233"/>
    </source>
</evidence>
<dbReference type="InterPro" id="IPR013785">
    <property type="entry name" value="Aldolase_TIM"/>
</dbReference>
<dbReference type="PANTHER" id="PTHR30246">
    <property type="entry name" value="2-KETO-3-DEOXY-6-PHOSPHOGLUCONATE ALDOLASE"/>
    <property type="match status" value="1"/>
</dbReference>
<protein>
    <submittedName>
        <fullName evidence="6">2-dehydro-3-deoxy-phosphogluconate aldolase</fullName>
    </submittedName>
</protein>
<dbReference type="InterPro" id="IPR000887">
    <property type="entry name" value="Aldlse_KDPG_KHG"/>
</dbReference>
<comment type="caution">
    <text evidence="6">The sequence shown here is derived from an EMBL/GenBank/DDBJ whole genome shotgun (WGS) entry which is preliminary data.</text>
</comment>
<dbReference type="Pfam" id="PF01081">
    <property type="entry name" value="Aldolase"/>
    <property type="match status" value="1"/>
</dbReference>
<sequence>MHPAPHADARRRIVDDLVARGAVAVVRLPDAERALAVVDALAAGGVTAIELTLTTPGALELIATLRKAGGDALLVGAGSVLDADTARRAVEAGATYVVSPVFRAEVVAESHRQGVPAMPGAYTPTEILTAHEAGADVVKVFPADTLGPAYLKGVMAPMPFLRLMPTGGVTPANVGDWLRAGAVAAGLGSALVDAKLVAANDMAAITARARQTSENVAAVRGALTGVGA</sequence>